<feature type="transmembrane region" description="Helical" evidence="5">
    <location>
        <begin position="369"/>
        <end position="396"/>
    </location>
</feature>
<accession>A0A6G1HX96</accession>
<feature type="transmembrane region" description="Helical" evidence="5">
    <location>
        <begin position="408"/>
        <end position="431"/>
    </location>
</feature>
<dbReference type="GO" id="GO:0022857">
    <property type="term" value="F:transmembrane transporter activity"/>
    <property type="evidence" value="ECO:0007669"/>
    <property type="project" value="InterPro"/>
</dbReference>
<organism evidence="7 8">
    <name type="scientific">Trichodelitschia bisporula</name>
    <dbReference type="NCBI Taxonomy" id="703511"/>
    <lineage>
        <taxon>Eukaryota</taxon>
        <taxon>Fungi</taxon>
        <taxon>Dikarya</taxon>
        <taxon>Ascomycota</taxon>
        <taxon>Pezizomycotina</taxon>
        <taxon>Dothideomycetes</taxon>
        <taxon>Dothideomycetes incertae sedis</taxon>
        <taxon>Phaeotrichales</taxon>
        <taxon>Phaeotrichaceae</taxon>
        <taxon>Trichodelitschia</taxon>
    </lineage>
</organism>
<feature type="transmembrane region" description="Helical" evidence="5">
    <location>
        <begin position="263"/>
        <end position="282"/>
    </location>
</feature>
<dbReference type="PANTHER" id="PTHR23502">
    <property type="entry name" value="MAJOR FACILITATOR SUPERFAMILY"/>
    <property type="match status" value="1"/>
</dbReference>
<dbReference type="SUPFAM" id="SSF103473">
    <property type="entry name" value="MFS general substrate transporter"/>
    <property type="match status" value="1"/>
</dbReference>
<dbReference type="GO" id="GO:0005886">
    <property type="term" value="C:plasma membrane"/>
    <property type="evidence" value="ECO:0007669"/>
    <property type="project" value="TreeGrafter"/>
</dbReference>
<reference evidence="7" key="1">
    <citation type="journal article" date="2020" name="Stud. Mycol.">
        <title>101 Dothideomycetes genomes: a test case for predicting lifestyles and emergence of pathogens.</title>
        <authorList>
            <person name="Haridas S."/>
            <person name="Albert R."/>
            <person name="Binder M."/>
            <person name="Bloem J."/>
            <person name="Labutti K."/>
            <person name="Salamov A."/>
            <person name="Andreopoulos B."/>
            <person name="Baker S."/>
            <person name="Barry K."/>
            <person name="Bills G."/>
            <person name="Bluhm B."/>
            <person name="Cannon C."/>
            <person name="Castanera R."/>
            <person name="Culley D."/>
            <person name="Daum C."/>
            <person name="Ezra D."/>
            <person name="Gonzalez J."/>
            <person name="Henrissat B."/>
            <person name="Kuo A."/>
            <person name="Liang C."/>
            <person name="Lipzen A."/>
            <person name="Lutzoni F."/>
            <person name="Magnuson J."/>
            <person name="Mondo S."/>
            <person name="Nolan M."/>
            <person name="Ohm R."/>
            <person name="Pangilinan J."/>
            <person name="Park H.-J."/>
            <person name="Ramirez L."/>
            <person name="Alfaro M."/>
            <person name="Sun H."/>
            <person name="Tritt A."/>
            <person name="Yoshinaga Y."/>
            <person name="Zwiers L.-H."/>
            <person name="Turgeon B."/>
            <person name="Goodwin S."/>
            <person name="Spatafora J."/>
            <person name="Crous P."/>
            <person name="Grigoriev I."/>
        </authorList>
    </citation>
    <scope>NUCLEOTIDE SEQUENCE</scope>
    <source>
        <strain evidence="7">CBS 262.69</strain>
    </source>
</reference>
<evidence type="ECO:0000256" key="3">
    <source>
        <dbReference type="ARBA" id="ARBA00022989"/>
    </source>
</evidence>
<dbReference type="PANTHER" id="PTHR23502:SF2">
    <property type="entry name" value="TRANSPORTER, PUTATIVE (AFU_ORTHOLOGUE AFUA_2G08910)-RELATED"/>
    <property type="match status" value="1"/>
</dbReference>
<dbReference type="InterPro" id="IPR011701">
    <property type="entry name" value="MFS"/>
</dbReference>
<sequence>MEQRTVVRDRFGAPVYPQPVADGRDPMMWSMAVKLRVLVVVSLLAFVSLFTAFSISPAIFHVAKYLDVPVVRGLYIVGIYLLFVGIGPFFFNPLAHVYGRRPVFIAGLVGFILSAIATGLARSYPVMLVFRALNGFFAGIPVGLGVVVCCDMFYLHERGLYMGIWVLFHLTGGHLGPVVGGYIYKGLNWHWCLFMPAIAAGLLLVLFYFAVPETLYQRAVEAHVREGMSLYQLELLEKQRRDSRALRIGNFLRPLRMLRYPNVLIPCIYYAVASGYGNMIFVDTSAILFRFAYHFKTWQVGLLLGLPLTIGSFIGEFGAGGFSDWVARRRASRRGGARVPEDRLWAMLPGVLLCPLGLIVEGYCIKHKIHWAAAGVGICIASMGLQIITTVTYTYVTECFYRQAAEVSTLLNFCRQIFCFCVAFYAMGFAWRFDVPIAWGTLAGVQLIVFIPVALLMRKGAQWRDMFGEPGWNLDL</sequence>
<protein>
    <submittedName>
        <fullName evidence="7">MFS general substrate transporter</fullName>
    </submittedName>
</protein>
<keyword evidence="3 5" id="KW-1133">Transmembrane helix</keyword>
<evidence type="ECO:0000256" key="4">
    <source>
        <dbReference type="ARBA" id="ARBA00023136"/>
    </source>
</evidence>
<feature type="transmembrane region" description="Helical" evidence="5">
    <location>
        <begin position="344"/>
        <end position="363"/>
    </location>
</feature>
<dbReference type="InterPro" id="IPR036259">
    <property type="entry name" value="MFS_trans_sf"/>
</dbReference>
<dbReference type="AlphaFoldDB" id="A0A6G1HX96"/>
<feature type="transmembrane region" description="Helical" evidence="5">
    <location>
        <begin position="103"/>
        <end position="124"/>
    </location>
</feature>
<evidence type="ECO:0000313" key="7">
    <source>
        <dbReference type="EMBL" id="KAF2400678.1"/>
    </source>
</evidence>
<dbReference type="PROSITE" id="PS50850">
    <property type="entry name" value="MFS"/>
    <property type="match status" value="1"/>
</dbReference>
<dbReference type="OrthoDB" id="2585655at2759"/>
<dbReference type="Gene3D" id="1.20.1250.20">
    <property type="entry name" value="MFS general substrate transporter like domains"/>
    <property type="match status" value="1"/>
</dbReference>
<dbReference type="InterPro" id="IPR020846">
    <property type="entry name" value="MFS_dom"/>
</dbReference>
<dbReference type="EMBL" id="ML996694">
    <property type="protein sequence ID" value="KAF2400678.1"/>
    <property type="molecule type" value="Genomic_DNA"/>
</dbReference>
<keyword evidence="8" id="KW-1185">Reference proteome</keyword>
<keyword evidence="4 5" id="KW-0472">Membrane</keyword>
<feature type="transmembrane region" description="Helical" evidence="5">
    <location>
        <begin position="72"/>
        <end position="91"/>
    </location>
</feature>
<feature type="domain" description="Major facilitator superfamily (MFS) profile" evidence="6">
    <location>
        <begin position="37"/>
        <end position="461"/>
    </location>
</feature>
<comment type="subcellular location">
    <subcellularLocation>
        <location evidence="1">Membrane</location>
        <topology evidence="1">Multi-pass membrane protein</topology>
    </subcellularLocation>
</comment>
<evidence type="ECO:0000259" key="6">
    <source>
        <dbReference type="PROSITE" id="PS50850"/>
    </source>
</evidence>
<evidence type="ECO:0000256" key="1">
    <source>
        <dbReference type="ARBA" id="ARBA00004141"/>
    </source>
</evidence>
<dbReference type="Proteomes" id="UP000799640">
    <property type="component" value="Unassembled WGS sequence"/>
</dbReference>
<evidence type="ECO:0000256" key="2">
    <source>
        <dbReference type="ARBA" id="ARBA00022692"/>
    </source>
</evidence>
<evidence type="ECO:0000313" key="8">
    <source>
        <dbReference type="Proteomes" id="UP000799640"/>
    </source>
</evidence>
<feature type="transmembrane region" description="Helical" evidence="5">
    <location>
        <begin position="136"/>
        <end position="155"/>
    </location>
</feature>
<feature type="transmembrane region" description="Helical" evidence="5">
    <location>
        <begin position="189"/>
        <end position="211"/>
    </location>
</feature>
<feature type="transmembrane region" description="Helical" evidence="5">
    <location>
        <begin position="302"/>
        <end position="323"/>
    </location>
</feature>
<keyword evidence="2 5" id="KW-0812">Transmembrane</keyword>
<feature type="transmembrane region" description="Helical" evidence="5">
    <location>
        <begin position="162"/>
        <end position="183"/>
    </location>
</feature>
<dbReference type="Pfam" id="PF07690">
    <property type="entry name" value="MFS_1"/>
    <property type="match status" value="1"/>
</dbReference>
<feature type="transmembrane region" description="Helical" evidence="5">
    <location>
        <begin position="37"/>
        <end position="60"/>
    </location>
</feature>
<name>A0A6G1HX96_9PEZI</name>
<feature type="transmembrane region" description="Helical" evidence="5">
    <location>
        <begin position="437"/>
        <end position="457"/>
    </location>
</feature>
<proteinExistence type="predicted"/>
<gene>
    <name evidence="7" type="ORF">EJ06DRAFT_476067</name>
</gene>
<evidence type="ECO:0000256" key="5">
    <source>
        <dbReference type="SAM" id="Phobius"/>
    </source>
</evidence>